<keyword evidence="5" id="KW-1185">Reference proteome</keyword>
<dbReference type="Pfam" id="PF04397">
    <property type="entry name" value="LytTR"/>
    <property type="match status" value="1"/>
</dbReference>
<evidence type="ECO:0000256" key="1">
    <source>
        <dbReference type="PROSITE-ProRule" id="PRU00169"/>
    </source>
</evidence>
<dbReference type="InterPro" id="IPR007492">
    <property type="entry name" value="LytTR_DNA-bd_dom"/>
</dbReference>
<keyword evidence="1" id="KW-0597">Phosphoprotein</keyword>
<feature type="domain" description="HTH LytTR-type" evidence="3">
    <location>
        <begin position="131"/>
        <end position="229"/>
    </location>
</feature>
<dbReference type="PROSITE" id="PS50110">
    <property type="entry name" value="RESPONSE_REGULATORY"/>
    <property type="match status" value="1"/>
</dbReference>
<dbReference type="Gene3D" id="2.40.50.1020">
    <property type="entry name" value="LytTr DNA-binding domain"/>
    <property type="match status" value="1"/>
</dbReference>
<evidence type="ECO:0000259" key="2">
    <source>
        <dbReference type="PROSITE" id="PS50110"/>
    </source>
</evidence>
<proteinExistence type="predicted"/>
<name>A0ABV8JRF6_9FLAO</name>
<dbReference type="InterPro" id="IPR001789">
    <property type="entry name" value="Sig_transdc_resp-reg_receiver"/>
</dbReference>
<evidence type="ECO:0000259" key="3">
    <source>
        <dbReference type="PROSITE" id="PS50930"/>
    </source>
</evidence>
<dbReference type="SMART" id="SM00850">
    <property type="entry name" value="LytTR"/>
    <property type="match status" value="1"/>
</dbReference>
<dbReference type="RefSeq" id="WP_192461883.1">
    <property type="nucleotide sequence ID" value="NZ_JACYFJ010000002.1"/>
</dbReference>
<evidence type="ECO:0000313" key="5">
    <source>
        <dbReference type="Proteomes" id="UP001595814"/>
    </source>
</evidence>
<protein>
    <submittedName>
        <fullName evidence="4">LytR/AlgR family response regulator transcription factor</fullName>
    </submittedName>
</protein>
<dbReference type="InterPro" id="IPR046947">
    <property type="entry name" value="LytR-like"/>
</dbReference>
<feature type="domain" description="Response regulatory" evidence="2">
    <location>
        <begin position="5"/>
        <end position="116"/>
    </location>
</feature>
<reference evidence="5" key="1">
    <citation type="journal article" date="2019" name="Int. J. Syst. Evol. Microbiol.">
        <title>The Global Catalogue of Microorganisms (GCM) 10K type strain sequencing project: providing services to taxonomists for standard genome sequencing and annotation.</title>
        <authorList>
            <consortium name="The Broad Institute Genomics Platform"/>
            <consortium name="The Broad Institute Genome Sequencing Center for Infectious Disease"/>
            <person name="Wu L."/>
            <person name="Ma J."/>
        </authorList>
    </citation>
    <scope>NUCLEOTIDE SEQUENCE [LARGE SCALE GENOMIC DNA]</scope>
    <source>
        <strain evidence="5">CECT 7477</strain>
    </source>
</reference>
<dbReference type="PANTHER" id="PTHR37299">
    <property type="entry name" value="TRANSCRIPTIONAL REGULATOR-RELATED"/>
    <property type="match status" value="1"/>
</dbReference>
<dbReference type="PROSITE" id="PS50930">
    <property type="entry name" value="HTH_LYTTR"/>
    <property type="match status" value="1"/>
</dbReference>
<dbReference type="SMART" id="SM00448">
    <property type="entry name" value="REC"/>
    <property type="match status" value="1"/>
</dbReference>
<dbReference type="EMBL" id="JBHSAW010000010">
    <property type="protein sequence ID" value="MFC4097179.1"/>
    <property type="molecule type" value="Genomic_DNA"/>
</dbReference>
<sequence length="229" mass="26437">MEKLKIAVVDASETHRYQLEKLIKNNSSLELIGSYRNAIQAKGEHINQIADLIFLDVEMPLINGFDLLDFYKDTPEIILISDKAEHAVKAFEYNVTDYLLKPLNKERFTRAITRVKNNLKLKADSQNNAHLFVKSNFRKVKINFSDIKWIEALGDYIKLVTKTSNHVVLSSMKAFEKQLPTEQFIRIHKSYIINVDRVENLNHAIVEVDGKQMPISRKRRPSLMNALGI</sequence>
<dbReference type="InterPro" id="IPR011006">
    <property type="entry name" value="CheY-like_superfamily"/>
</dbReference>
<feature type="modified residue" description="4-aspartylphosphate" evidence="1">
    <location>
        <position position="56"/>
    </location>
</feature>
<dbReference type="SUPFAM" id="SSF52172">
    <property type="entry name" value="CheY-like"/>
    <property type="match status" value="1"/>
</dbReference>
<dbReference type="PANTHER" id="PTHR37299:SF1">
    <property type="entry name" value="STAGE 0 SPORULATION PROTEIN A HOMOLOG"/>
    <property type="match status" value="1"/>
</dbReference>
<dbReference type="Pfam" id="PF00072">
    <property type="entry name" value="Response_reg"/>
    <property type="match status" value="1"/>
</dbReference>
<dbReference type="Gene3D" id="3.40.50.2300">
    <property type="match status" value="1"/>
</dbReference>
<evidence type="ECO:0000313" key="4">
    <source>
        <dbReference type="EMBL" id="MFC4097179.1"/>
    </source>
</evidence>
<accession>A0ABV8JRF6</accession>
<dbReference type="Proteomes" id="UP001595814">
    <property type="component" value="Unassembled WGS sequence"/>
</dbReference>
<comment type="caution">
    <text evidence="4">The sequence shown here is derived from an EMBL/GenBank/DDBJ whole genome shotgun (WGS) entry which is preliminary data.</text>
</comment>
<gene>
    <name evidence="4" type="ORF">ACFOUT_14910</name>
</gene>
<organism evidence="4 5">
    <name type="scientific">Euzebyella saccharophila</name>
    <dbReference type="NCBI Taxonomy" id="679664"/>
    <lineage>
        <taxon>Bacteria</taxon>
        <taxon>Pseudomonadati</taxon>
        <taxon>Bacteroidota</taxon>
        <taxon>Flavobacteriia</taxon>
        <taxon>Flavobacteriales</taxon>
        <taxon>Flavobacteriaceae</taxon>
        <taxon>Euzebyella</taxon>
    </lineage>
</organism>